<feature type="non-terminal residue" evidence="1">
    <location>
        <position position="175"/>
    </location>
</feature>
<dbReference type="EMBL" id="LXQA010158688">
    <property type="protein sequence ID" value="MCI27329.1"/>
    <property type="molecule type" value="Genomic_DNA"/>
</dbReference>
<feature type="non-terminal residue" evidence="1">
    <location>
        <position position="1"/>
    </location>
</feature>
<name>A0A392QTK1_9FABA</name>
<dbReference type="Proteomes" id="UP000265520">
    <property type="component" value="Unassembled WGS sequence"/>
</dbReference>
<proteinExistence type="predicted"/>
<dbReference type="AlphaFoldDB" id="A0A392QTK1"/>
<evidence type="ECO:0000313" key="2">
    <source>
        <dbReference type="Proteomes" id="UP000265520"/>
    </source>
</evidence>
<sequence>GVKEGEEDLARRTENLNAQGLHVRKGGDETIARTAPKAKERVEPLVNSASRCADFAEEVRVREVLVKLGDRQEKGNRVGAQEKEARPNVSITTMCPGEDEMPVSRTYVHKYRTAVDDVQWAQNGMVATIINGEAVSVVQNRIADACFKELVILPLGADKVFVRNATGSDVASVVD</sequence>
<keyword evidence="2" id="KW-1185">Reference proteome</keyword>
<protein>
    <submittedName>
        <fullName evidence="1">Sulfate transporter</fullName>
    </submittedName>
</protein>
<evidence type="ECO:0000313" key="1">
    <source>
        <dbReference type="EMBL" id="MCI27329.1"/>
    </source>
</evidence>
<organism evidence="1 2">
    <name type="scientific">Trifolium medium</name>
    <dbReference type="NCBI Taxonomy" id="97028"/>
    <lineage>
        <taxon>Eukaryota</taxon>
        <taxon>Viridiplantae</taxon>
        <taxon>Streptophyta</taxon>
        <taxon>Embryophyta</taxon>
        <taxon>Tracheophyta</taxon>
        <taxon>Spermatophyta</taxon>
        <taxon>Magnoliopsida</taxon>
        <taxon>eudicotyledons</taxon>
        <taxon>Gunneridae</taxon>
        <taxon>Pentapetalae</taxon>
        <taxon>rosids</taxon>
        <taxon>fabids</taxon>
        <taxon>Fabales</taxon>
        <taxon>Fabaceae</taxon>
        <taxon>Papilionoideae</taxon>
        <taxon>50 kb inversion clade</taxon>
        <taxon>NPAAA clade</taxon>
        <taxon>Hologalegina</taxon>
        <taxon>IRL clade</taxon>
        <taxon>Trifolieae</taxon>
        <taxon>Trifolium</taxon>
    </lineage>
</organism>
<reference evidence="1 2" key="1">
    <citation type="journal article" date="2018" name="Front. Plant Sci.">
        <title>Red Clover (Trifolium pratense) and Zigzag Clover (T. medium) - A Picture of Genomic Similarities and Differences.</title>
        <authorList>
            <person name="Dluhosova J."/>
            <person name="Istvanek J."/>
            <person name="Nedelnik J."/>
            <person name="Repkova J."/>
        </authorList>
    </citation>
    <scope>NUCLEOTIDE SEQUENCE [LARGE SCALE GENOMIC DNA]</scope>
    <source>
        <strain evidence="2">cv. 10/8</strain>
        <tissue evidence="1">Leaf</tissue>
    </source>
</reference>
<accession>A0A392QTK1</accession>
<comment type="caution">
    <text evidence="1">The sequence shown here is derived from an EMBL/GenBank/DDBJ whole genome shotgun (WGS) entry which is preliminary data.</text>
</comment>